<sequence length="16" mass="1894">MQELDINASFNENIKK</sequence>
<protein>
    <submittedName>
        <fullName evidence="1">Uncharacterized protein</fullName>
    </submittedName>
</protein>
<dbReference type="AlphaFoldDB" id="A0A2P2IWE0"/>
<reference evidence="1" key="1">
    <citation type="submission" date="2018-02" db="EMBL/GenBank/DDBJ databases">
        <title>Rhizophora mucronata_Transcriptome.</title>
        <authorList>
            <person name="Meera S.P."/>
            <person name="Sreeshan A."/>
            <person name="Augustine A."/>
        </authorList>
    </citation>
    <scope>NUCLEOTIDE SEQUENCE</scope>
    <source>
        <tissue evidence="1">Leaf</tissue>
    </source>
</reference>
<accession>A0A2P2IWE0</accession>
<evidence type="ECO:0000313" key="1">
    <source>
        <dbReference type="EMBL" id="MBW85536.1"/>
    </source>
</evidence>
<proteinExistence type="predicted"/>
<organism evidence="1">
    <name type="scientific">Rhizophora mucronata</name>
    <name type="common">Asiatic mangrove</name>
    <dbReference type="NCBI Taxonomy" id="61149"/>
    <lineage>
        <taxon>Eukaryota</taxon>
        <taxon>Viridiplantae</taxon>
        <taxon>Streptophyta</taxon>
        <taxon>Embryophyta</taxon>
        <taxon>Tracheophyta</taxon>
        <taxon>Spermatophyta</taxon>
        <taxon>Magnoliopsida</taxon>
        <taxon>eudicotyledons</taxon>
        <taxon>Gunneridae</taxon>
        <taxon>Pentapetalae</taxon>
        <taxon>rosids</taxon>
        <taxon>fabids</taxon>
        <taxon>Malpighiales</taxon>
        <taxon>Rhizophoraceae</taxon>
        <taxon>Rhizophora</taxon>
    </lineage>
</organism>
<name>A0A2P2IWE0_RHIMU</name>
<dbReference type="EMBL" id="GGEC01005053">
    <property type="protein sequence ID" value="MBW85536.1"/>
    <property type="molecule type" value="Transcribed_RNA"/>
</dbReference>